<evidence type="ECO:0000259" key="2">
    <source>
        <dbReference type="PROSITE" id="PS50280"/>
    </source>
</evidence>
<accession>A0A9X0AC55</accession>
<dbReference type="Proteomes" id="UP001152300">
    <property type="component" value="Unassembled WGS sequence"/>
</dbReference>
<evidence type="ECO:0000313" key="3">
    <source>
        <dbReference type="EMBL" id="KAJ8060010.1"/>
    </source>
</evidence>
<dbReference type="EMBL" id="JAPEIS010000014">
    <property type="protein sequence ID" value="KAJ8060010.1"/>
    <property type="molecule type" value="Genomic_DNA"/>
</dbReference>
<dbReference type="Gene3D" id="2.170.270.10">
    <property type="entry name" value="SET domain"/>
    <property type="match status" value="1"/>
</dbReference>
<dbReference type="OrthoDB" id="3180714at2759"/>
<dbReference type="CDD" id="cd10540">
    <property type="entry name" value="SET_SpSet7-like"/>
    <property type="match status" value="1"/>
</dbReference>
<gene>
    <name evidence="3" type="ORF">OCU04_011621</name>
</gene>
<reference evidence="3" key="1">
    <citation type="submission" date="2022-11" db="EMBL/GenBank/DDBJ databases">
        <title>Genome Resource of Sclerotinia nivalis Strain SnTB1, a Plant Pathogen Isolated from American Ginseng.</title>
        <authorList>
            <person name="Fan S."/>
        </authorList>
    </citation>
    <scope>NUCLEOTIDE SEQUENCE</scope>
    <source>
        <strain evidence="3">SnTB1</strain>
    </source>
</reference>
<proteinExistence type="predicted"/>
<evidence type="ECO:0000256" key="1">
    <source>
        <dbReference type="SAM" id="MobiDB-lite"/>
    </source>
</evidence>
<keyword evidence="4" id="KW-1185">Reference proteome</keyword>
<comment type="caution">
    <text evidence="3">The sequence shown here is derived from an EMBL/GenBank/DDBJ whole genome shotgun (WGS) entry which is preliminary data.</text>
</comment>
<evidence type="ECO:0000313" key="4">
    <source>
        <dbReference type="Proteomes" id="UP001152300"/>
    </source>
</evidence>
<sequence length="187" mass="20854">MSDTNSSPQETPQKSPQQTTQGIPLSRSSSLTLILNTPKGRGIFASQPIPAHSILEVCPVLVLDPAENENHIRKTELYHYTYNWPYTPKIQNTCKGTNGAPEPPTTTQAVILGLGSMFNHSALHQNIGWERDVKNLLVTYTALRDIKEGEELCISYGSRLTFKDTEADALNEVEDENEIFSRIELID</sequence>
<dbReference type="PROSITE" id="PS50280">
    <property type="entry name" value="SET"/>
    <property type="match status" value="1"/>
</dbReference>
<feature type="domain" description="SET" evidence="2">
    <location>
        <begin position="21"/>
        <end position="157"/>
    </location>
</feature>
<name>A0A9X0AC55_9HELO</name>
<dbReference type="SUPFAM" id="SSF82199">
    <property type="entry name" value="SET domain"/>
    <property type="match status" value="1"/>
</dbReference>
<dbReference type="SMART" id="SM00317">
    <property type="entry name" value="SET"/>
    <property type="match status" value="1"/>
</dbReference>
<organism evidence="3 4">
    <name type="scientific">Sclerotinia nivalis</name>
    <dbReference type="NCBI Taxonomy" id="352851"/>
    <lineage>
        <taxon>Eukaryota</taxon>
        <taxon>Fungi</taxon>
        <taxon>Dikarya</taxon>
        <taxon>Ascomycota</taxon>
        <taxon>Pezizomycotina</taxon>
        <taxon>Leotiomycetes</taxon>
        <taxon>Helotiales</taxon>
        <taxon>Sclerotiniaceae</taxon>
        <taxon>Sclerotinia</taxon>
    </lineage>
</organism>
<protein>
    <recommendedName>
        <fullName evidence="2">SET domain-containing protein</fullName>
    </recommendedName>
</protein>
<dbReference type="AlphaFoldDB" id="A0A9X0AC55"/>
<feature type="region of interest" description="Disordered" evidence="1">
    <location>
        <begin position="1"/>
        <end position="27"/>
    </location>
</feature>
<dbReference type="Pfam" id="PF00856">
    <property type="entry name" value="SET"/>
    <property type="match status" value="1"/>
</dbReference>
<dbReference type="InterPro" id="IPR001214">
    <property type="entry name" value="SET_dom"/>
</dbReference>
<dbReference type="InterPro" id="IPR046341">
    <property type="entry name" value="SET_dom_sf"/>
</dbReference>